<feature type="repeat" description="WD" evidence="5">
    <location>
        <begin position="230"/>
        <end position="271"/>
    </location>
</feature>
<comment type="caution">
    <text evidence="7">The sequence shown here is derived from an EMBL/GenBank/DDBJ whole genome shotgun (WGS) entry which is preliminary data.</text>
</comment>
<dbReference type="SUPFAM" id="SSF50978">
    <property type="entry name" value="WD40 repeat-like"/>
    <property type="match status" value="1"/>
</dbReference>
<reference evidence="7" key="1">
    <citation type="submission" date="2023-03" db="EMBL/GenBank/DDBJ databases">
        <title>Near-Complete genome sequence of Lipomyces tetrasporous NRRL Y-64009, an oleaginous yeast capable of growing on lignocellulosic hydrolysates.</title>
        <authorList>
            <consortium name="Lawrence Berkeley National Laboratory"/>
            <person name="Jagtap S.S."/>
            <person name="Liu J.-J."/>
            <person name="Walukiewicz H.E."/>
            <person name="Pangilinan J."/>
            <person name="Lipzen A."/>
            <person name="Ahrendt S."/>
            <person name="Koriabine M."/>
            <person name="Cobaugh K."/>
            <person name="Salamov A."/>
            <person name="Yoshinaga Y."/>
            <person name="Ng V."/>
            <person name="Daum C."/>
            <person name="Grigoriev I.V."/>
            <person name="Slininger P.J."/>
            <person name="Dien B.S."/>
            <person name="Jin Y.-S."/>
            <person name="Rao C.V."/>
        </authorList>
    </citation>
    <scope>NUCLEOTIDE SEQUENCE</scope>
    <source>
        <strain evidence="7">NRRL Y-64009</strain>
    </source>
</reference>
<dbReference type="Proteomes" id="UP001217417">
    <property type="component" value="Unassembled WGS sequence"/>
</dbReference>
<dbReference type="InterPro" id="IPR039241">
    <property type="entry name" value="Rrp9-like"/>
</dbReference>
<dbReference type="PROSITE" id="PS50294">
    <property type="entry name" value="WD_REPEATS_REGION"/>
    <property type="match status" value="2"/>
</dbReference>
<protein>
    <submittedName>
        <fullName evidence="7">WD40-repeat-containing domain protein</fullName>
    </submittedName>
</protein>
<dbReference type="PRINTS" id="PR00320">
    <property type="entry name" value="GPROTEINBRPT"/>
</dbReference>
<gene>
    <name evidence="7" type="ORF">POJ06DRAFT_218888</name>
</gene>
<dbReference type="AlphaFoldDB" id="A0AAD7QXL6"/>
<comment type="subcellular location">
    <subcellularLocation>
        <location evidence="1">Nucleus</location>
    </subcellularLocation>
</comment>
<feature type="compositionally biased region" description="Acidic residues" evidence="6">
    <location>
        <begin position="61"/>
        <end position="75"/>
    </location>
</feature>
<dbReference type="EMBL" id="JARPMG010000002">
    <property type="protein sequence ID" value="KAJ8102786.1"/>
    <property type="molecule type" value="Genomic_DNA"/>
</dbReference>
<evidence type="ECO:0000313" key="8">
    <source>
        <dbReference type="Proteomes" id="UP001217417"/>
    </source>
</evidence>
<evidence type="ECO:0000256" key="3">
    <source>
        <dbReference type="ARBA" id="ARBA00022737"/>
    </source>
</evidence>
<dbReference type="InterPro" id="IPR015943">
    <property type="entry name" value="WD40/YVTN_repeat-like_dom_sf"/>
</dbReference>
<evidence type="ECO:0000256" key="2">
    <source>
        <dbReference type="ARBA" id="ARBA00022574"/>
    </source>
</evidence>
<dbReference type="SMART" id="SM00320">
    <property type="entry name" value="WD40"/>
    <property type="match status" value="5"/>
</dbReference>
<dbReference type="PANTHER" id="PTHR19865">
    <property type="entry name" value="U3 SMALL NUCLEOLAR RNA INTERACTING PROTEIN 2"/>
    <property type="match status" value="1"/>
</dbReference>
<keyword evidence="4" id="KW-0539">Nucleus</keyword>
<keyword evidence="3" id="KW-0677">Repeat</keyword>
<name>A0AAD7QXL6_9ASCO</name>
<accession>A0AAD7QXL6</accession>
<dbReference type="InterPro" id="IPR036322">
    <property type="entry name" value="WD40_repeat_dom_sf"/>
</dbReference>
<evidence type="ECO:0000256" key="5">
    <source>
        <dbReference type="PROSITE-ProRule" id="PRU00221"/>
    </source>
</evidence>
<dbReference type="RefSeq" id="XP_056046236.1">
    <property type="nucleotide sequence ID" value="XM_056185579.1"/>
</dbReference>
<dbReference type="GO" id="GO:0034511">
    <property type="term" value="F:U3 snoRNA binding"/>
    <property type="evidence" value="ECO:0007669"/>
    <property type="project" value="InterPro"/>
</dbReference>
<dbReference type="PANTHER" id="PTHR19865:SF0">
    <property type="entry name" value="U3 SMALL NUCLEOLAR RNA-INTERACTING PROTEIN 2"/>
    <property type="match status" value="1"/>
</dbReference>
<keyword evidence="2 5" id="KW-0853">WD repeat</keyword>
<evidence type="ECO:0000256" key="1">
    <source>
        <dbReference type="ARBA" id="ARBA00004123"/>
    </source>
</evidence>
<dbReference type="InterPro" id="IPR001680">
    <property type="entry name" value="WD40_rpt"/>
</dbReference>
<keyword evidence="8" id="KW-1185">Reference proteome</keyword>
<evidence type="ECO:0000256" key="6">
    <source>
        <dbReference type="SAM" id="MobiDB-lite"/>
    </source>
</evidence>
<sequence length="506" mass="56278">MSDPFFSRKRKRGPARGGRAAQLSRAPERSNEIEDEEITDPETSDEEMQEAGSADTHTEAESEEESGDENDEAEFANESAADKRRRLAQQYIENLQNEIDSTGFDARDVDKDILAARLKEDVAEVQGRLYRFIAPSFAFLRPARKFLSYKTMLTPTGIAGADNTLYTVSKDRILSKWDATSGKRLKFKRGDHDKEIVCIAVSFDGKFVATGGKDRKINIYNPELDLLKTFTQHRDSVLCLSFRRGTHQLYSGSADRTVKSWSLDALSYVETLFGHQDAISDISALAQERCITAGSRDRTVRIWKIVEESQLIFRGGGPGSGHRVKFVEGSIDAVAMVDHHIFVTGSDNGTLSLWTLQRKKPVYSVHLAHGLDTLLTPQEYTAEKEHFPTPPKQQPRWITCLATLAYADIVVSGSWNGVKVWRVVTQDTTRIDVDGVATGGARKQYSLEPVAAFKLPGVVNGVKILENGNGEIRICAAVGRELRGGRWMERDAKNGVHVLTIQKKSG</sequence>
<feature type="repeat" description="WD" evidence="5">
    <location>
        <begin position="189"/>
        <end position="221"/>
    </location>
</feature>
<feature type="repeat" description="WD" evidence="5">
    <location>
        <begin position="272"/>
        <end position="313"/>
    </location>
</feature>
<feature type="region of interest" description="Disordered" evidence="6">
    <location>
        <begin position="1"/>
        <end position="82"/>
    </location>
</feature>
<dbReference type="GeneID" id="80880745"/>
<evidence type="ECO:0000313" key="7">
    <source>
        <dbReference type="EMBL" id="KAJ8102786.1"/>
    </source>
</evidence>
<feature type="compositionally biased region" description="Acidic residues" evidence="6">
    <location>
        <begin position="33"/>
        <end position="49"/>
    </location>
</feature>
<dbReference type="Gene3D" id="2.130.10.10">
    <property type="entry name" value="YVTN repeat-like/Quinoprotein amine dehydrogenase"/>
    <property type="match status" value="1"/>
</dbReference>
<evidence type="ECO:0000256" key="4">
    <source>
        <dbReference type="ARBA" id="ARBA00023242"/>
    </source>
</evidence>
<dbReference type="Pfam" id="PF00400">
    <property type="entry name" value="WD40"/>
    <property type="match status" value="3"/>
</dbReference>
<organism evidence="7 8">
    <name type="scientific">Lipomyces tetrasporus</name>
    <dbReference type="NCBI Taxonomy" id="54092"/>
    <lineage>
        <taxon>Eukaryota</taxon>
        <taxon>Fungi</taxon>
        <taxon>Dikarya</taxon>
        <taxon>Ascomycota</taxon>
        <taxon>Saccharomycotina</taxon>
        <taxon>Lipomycetes</taxon>
        <taxon>Lipomycetales</taxon>
        <taxon>Lipomycetaceae</taxon>
        <taxon>Lipomyces</taxon>
    </lineage>
</organism>
<proteinExistence type="predicted"/>
<dbReference type="GO" id="GO:0032040">
    <property type="term" value="C:small-subunit processome"/>
    <property type="evidence" value="ECO:0007669"/>
    <property type="project" value="TreeGrafter"/>
</dbReference>
<dbReference type="PROSITE" id="PS50082">
    <property type="entry name" value="WD_REPEATS_2"/>
    <property type="match status" value="3"/>
</dbReference>
<dbReference type="InterPro" id="IPR020472">
    <property type="entry name" value="WD40_PAC1"/>
</dbReference>